<dbReference type="NCBIfam" id="TIGR03327">
    <property type="entry name" value="AMP_phos"/>
    <property type="match status" value="1"/>
</dbReference>
<keyword evidence="2 5" id="KW-0808">Transferase</keyword>
<dbReference type="InterPro" id="IPR000312">
    <property type="entry name" value="Glycosyl_Trfase_fam3"/>
</dbReference>
<dbReference type="InterPro" id="IPR036566">
    <property type="entry name" value="PYNP-like_C_sf"/>
</dbReference>
<dbReference type="GO" id="GO:0006196">
    <property type="term" value="P:AMP catabolic process"/>
    <property type="evidence" value="ECO:0007669"/>
    <property type="project" value="TreeGrafter"/>
</dbReference>
<dbReference type="InterPro" id="IPR017459">
    <property type="entry name" value="Glycosyl_Trfase_fam3_N_dom"/>
</dbReference>
<dbReference type="PANTHER" id="PTHR10515">
    <property type="entry name" value="THYMIDINE PHOSPHORYLASE"/>
    <property type="match status" value="1"/>
</dbReference>
<dbReference type="Pfam" id="PF00591">
    <property type="entry name" value="Glycos_transf_3"/>
    <property type="match status" value="1"/>
</dbReference>
<dbReference type="GO" id="GO:0006206">
    <property type="term" value="P:pyrimidine nucleobase metabolic process"/>
    <property type="evidence" value="ECO:0007669"/>
    <property type="project" value="InterPro"/>
</dbReference>
<dbReference type="GO" id="GO:0005829">
    <property type="term" value="C:cytosol"/>
    <property type="evidence" value="ECO:0007669"/>
    <property type="project" value="TreeGrafter"/>
</dbReference>
<dbReference type="PANTHER" id="PTHR10515:SF0">
    <property type="entry name" value="THYMIDINE PHOSPHORYLASE"/>
    <property type="match status" value="1"/>
</dbReference>
<dbReference type="GO" id="GO:0046125">
    <property type="term" value="P:pyrimidine deoxyribonucleoside metabolic process"/>
    <property type="evidence" value="ECO:0007669"/>
    <property type="project" value="InterPro"/>
</dbReference>
<evidence type="ECO:0000313" key="6">
    <source>
        <dbReference type="Proteomes" id="UP000321408"/>
    </source>
</evidence>
<keyword evidence="1 5" id="KW-0328">Glycosyltransferase</keyword>
<dbReference type="InterPro" id="IPR036320">
    <property type="entry name" value="Glycosyl_Trfase_fam3_N_dom_sf"/>
</dbReference>
<dbReference type="RefSeq" id="WP_147663294.1">
    <property type="nucleotide sequence ID" value="NZ_CP042905.2"/>
</dbReference>
<dbReference type="SMART" id="SM00941">
    <property type="entry name" value="PYNP_C"/>
    <property type="match status" value="1"/>
</dbReference>
<dbReference type="Gene3D" id="3.40.1030.10">
    <property type="entry name" value="Nucleoside phosphorylase/phosphoribosyltransferase catalytic domain"/>
    <property type="match status" value="1"/>
</dbReference>
<evidence type="ECO:0000256" key="2">
    <source>
        <dbReference type="ARBA" id="ARBA00022679"/>
    </source>
</evidence>
<accession>A0A5B9DBB4</accession>
<dbReference type="Gene3D" id="2.40.40.20">
    <property type="match status" value="1"/>
</dbReference>
<dbReference type="Gene3D" id="3.90.1170.30">
    <property type="entry name" value="Pyrimidine nucleoside phosphorylase-like, C-terminal domain"/>
    <property type="match status" value="1"/>
</dbReference>
<dbReference type="Pfam" id="PF02885">
    <property type="entry name" value="Glycos_trans_3N"/>
    <property type="match status" value="1"/>
</dbReference>
<dbReference type="SUPFAM" id="SSF52418">
    <property type="entry name" value="Nucleoside phosphorylase/phosphoribosyltransferase catalytic domain"/>
    <property type="match status" value="1"/>
</dbReference>
<dbReference type="GeneID" id="41330233"/>
<reference evidence="5 6" key="2">
    <citation type="journal article" date="2024" name="Int. J. Syst. Evol. Microbiol.">
        <title>Promethearchaeum syntrophicum gen. nov., sp. nov., an anaerobic, obligately syntrophic archaeon, the first isolate of the lineage 'Asgard' archaea, and proposal of the new archaeal phylum Promethearchaeota phyl. nov. and kingdom Promethearchaeati regn. nov.</title>
        <authorList>
            <person name="Imachi H."/>
            <person name="Nobu M.K."/>
            <person name="Kato S."/>
            <person name="Takaki Y."/>
            <person name="Miyazaki M."/>
            <person name="Miyata M."/>
            <person name="Ogawara M."/>
            <person name="Saito Y."/>
            <person name="Sakai S."/>
            <person name="Tahara Y.O."/>
            <person name="Takano Y."/>
            <person name="Tasumi E."/>
            <person name="Uematsu K."/>
            <person name="Yoshimura T."/>
            <person name="Itoh T."/>
            <person name="Ohkuma M."/>
            <person name="Takai K."/>
        </authorList>
    </citation>
    <scope>NUCLEOTIDE SEQUENCE [LARGE SCALE GENOMIC DNA]</scope>
    <source>
        <strain evidence="5 6">MK-D1</strain>
    </source>
</reference>
<dbReference type="NCBIfam" id="NF003338">
    <property type="entry name" value="PRK04350.1"/>
    <property type="match status" value="1"/>
</dbReference>
<dbReference type="Proteomes" id="UP000321408">
    <property type="component" value="Chromosome"/>
</dbReference>
<gene>
    <name evidence="5" type="ORF">DSAG12_02244</name>
</gene>
<dbReference type="InterPro" id="IPR000053">
    <property type="entry name" value="Thymidine/pyrmidine_PPase"/>
</dbReference>
<dbReference type="GO" id="GO:0004645">
    <property type="term" value="F:1,4-alpha-oligoglucan phosphorylase activity"/>
    <property type="evidence" value="ECO:0007669"/>
    <property type="project" value="InterPro"/>
</dbReference>
<sequence>MRFKFKKLGISTGAVRIIIMDDDDAFELGAKPGDRVRIFHIDEENGSIIEPGIITIIDIATGEEMLKRGEVGLYDEVAKKLELSSKTKEIEIQLSSRPKSFLSIKEKVKGKKLTTTQIQEIIQDCTHDNLLAIEKAAFIVGLETMGAKNDEIVDLTEAMTHSGEVLDFGPECYDKHSTGGVPGNKVTLIIVPIVAAAGLLIPKTSTRAITSPSGTADSFEVLAPVTFPKEEVVKLLQKEKAGIIWGGELDLAPADNALIRVEKPLTLDPLPLMIASILCKKKALGVRKLVLDIPCGKGTKFPMLEDGRKFANKFKEIARRVGVECICLLTNASQPIGHAVGPALEAQEALKLLIDPSFGPSSLRNKSCELAGILLEMAGKAQEGEGKELALEILNSGKAYKAMKRIIKAQGGDPEIKPEDIKIGPFVAEMKSTDNGFITAVRNEYVNRIAKIAGCPGVKEAGIVIERKIGQNTKKGEIIFKIYSYNEKRLKEAVEFYNSHPPQILGGMTLEKI</sequence>
<dbReference type="InterPro" id="IPR013466">
    <property type="entry name" value="Thymidine/AMP_Pase"/>
</dbReference>
<feature type="domain" description="Pyrimidine nucleoside phosphorylase C-terminal" evidence="4">
    <location>
        <begin position="437"/>
        <end position="504"/>
    </location>
</feature>
<proteinExistence type="predicted"/>
<dbReference type="AlphaFoldDB" id="A0A5B9DBB4"/>
<dbReference type="EC" id="2.4.2.57" evidence="3"/>
<dbReference type="EMBL" id="CP042905">
    <property type="protein sequence ID" value="QEE16414.1"/>
    <property type="molecule type" value="Genomic_DNA"/>
</dbReference>
<evidence type="ECO:0000313" key="5">
    <source>
        <dbReference type="EMBL" id="QEE16414.1"/>
    </source>
</evidence>
<evidence type="ECO:0000256" key="3">
    <source>
        <dbReference type="NCBIfam" id="TIGR03327"/>
    </source>
</evidence>
<dbReference type="InterPro" id="IPR035902">
    <property type="entry name" value="Nuc_phospho_transferase"/>
</dbReference>
<reference evidence="5 6" key="1">
    <citation type="journal article" date="2020" name="Nature">
        <title>Isolation of an archaeon at the prokaryote-eukaryote interface.</title>
        <authorList>
            <person name="Imachi H."/>
            <person name="Nobu M.K."/>
            <person name="Nakahara N."/>
            <person name="Morono Y."/>
            <person name="Ogawara M."/>
            <person name="Takaki Y."/>
            <person name="Takano Y."/>
            <person name="Uematsu K."/>
            <person name="Ikuta T."/>
            <person name="Ito M."/>
            <person name="Matsui Y."/>
            <person name="Miyazaki M."/>
            <person name="Murata K."/>
            <person name="Saito Y."/>
            <person name="Sakai S."/>
            <person name="Song C."/>
            <person name="Tasumi E."/>
            <person name="Yamanaka Y."/>
            <person name="Yamaguchi T."/>
            <person name="Kamagata Y."/>
            <person name="Tamaki H."/>
            <person name="Takai K."/>
        </authorList>
    </citation>
    <scope>NUCLEOTIDE SEQUENCE [LARGE SCALE GENOMIC DNA]</scope>
    <source>
        <strain evidence="5 6">MK-D1</strain>
    </source>
</reference>
<dbReference type="GO" id="GO:0016763">
    <property type="term" value="F:pentosyltransferase activity"/>
    <property type="evidence" value="ECO:0007669"/>
    <property type="project" value="InterPro"/>
</dbReference>
<name>A0A5B9DBB4_9ARCH</name>
<evidence type="ECO:0000256" key="1">
    <source>
        <dbReference type="ARBA" id="ARBA00022676"/>
    </source>
</evidence>
<dbReference type="SUPFAM" id="SSF47648">
    <property type="entry name" value="Nucleoside phosphorylase/phosphoribosyltransferase N-terminal domain"/>
    <property type="match status" value="1"/>
</dbReference>
<organism evidence="5 6">
    <name type="scientific">Promethearchaeum syntrophicum</name>
    <dbReference type="NCBI Taxonomy" id="2594042"/>
    <lineage>
        <taxon>Archaea</taxon>
        <taxon>Promethearchaeati</taxon>
        <taxon>Promethearchaeota</taxon>
        <taxon>Promethearchaeia</taxon>
        <taxon>Promethearchaeales</taxon>
        <taxon>Promethearchaeaceae</taxon>
        <taxon>Promethearchaeum</taxon>
    </lineage>
</organism>
<protein>
    <recommendedName>
        <fullName evidence="3">AMP phosphorylase</fullName>
        <ecNumber evidence="3">2.4.2.57</ecNumber>
    </recommendedName>
</protein>
<dbReference type="NCBIfam" id="TIGR02645">
    <property type="entry name" value="ARCH_P_rylase"/>
    <property type="match status" value="1"/>
</dbReference>
<dbReference type="SUPFAM" id="SSF54680">
    <property type="entry name" value="Pyrimidine nucleoside phosphorylase C-terminal domain"/>
    <property type="match status" value="1"/>
</dbReference>
<evidence type="ECO:0000259" key="4">
    <source>
        <dbReference type="SMART" id="SM00941"/>
    </source>
</evidence>
<dbReference type="Gene3D" id="1.20.970.50">
    <property type="match status" value="1"/>
</dbReference>
<dbReference type="InterPro" id="IPR017713">
    <property type="entry name" value="AMP_phosphorylase"/>
</dbReference>
<keyword evidence="6" id="KW-1185">Reference proteome</keyword>
<dbReference type="OrthoDB" id="9827at2157"/>
<dbReference type="InterPro" id="IPR013102">
    <property type="entry name" value="PYNP_C"/>
</dbReference>
<dbReference type="KEGG" id="psyt:DSAG12_02244"/>